<dbReference type="FunFam" id="1.10.510.10:FF:000596">
    <property type="entry name" value="CK1 family protein kinase"/>
    <property type="match status" value="1"/>
</dbReference>
<dbReference type="PANTHER" id="PTHR11909">
    <property type="entry name" value="CASEIN KINASE-RELATED"/>
    <property type="match status" value="1"/>
</dbReference>
<comment type="caution">
    <text evidence="7">The sequence shown here is derived from an EMBL/GenBank/DDBJ whole genome shotgun (WGS) entry which is preliminary data.</text>
</comment>
<dbReference type="EMBL" id="JAZDUA010000124">
    <property type="protein sequence ID" value="KAK7867277.1"/>
    <property type="molecule type" value="Genomic_DNA"/>
</dbReference>
<keyword evidence="2 4" id="KW-0547">Nucleotide-binding</keyword>
<comment type="similarity">
    <text evidence="5">Belongs to the protein kinase superfamily.</text>
</comment>
<dbReference type="Proteomes" id="UP001378592">
    <property type="component" value="Unassembled WGS sequence"/>
</dbReference>
<evidence type="ECO:0000313" key="7">
    <source>
        <dbReference type="EMBL" id="KAK7867277.1"/>
    </source>
</evidence>
<dbReference type="InterPro" id="IPR011009">
    <property type="entry name" value="Kinase-like_dom_sf"/>
</dbReference>
<keyword evidence="5" id="KW-0808">Transferase</keyword>
<evidence type="ECO:0000313" key="8">
    <source>
        <dbReference type="Proteomes" id="UP001378592"/>
    </source>
</evidence>
<dbReference type="InterPro" id="IPR050235">
    <property type="entry name" value="CK1_Ser-Thr_kinase"/>
</dbReference>
<keyword evidence="5" id="KW-0418">Kinase</keyword>
<dbReference type="GO" id="GO:0004674">
    <property type="term" value="F:protein serine/threonine kinase activity"/>
    <property type="evidence" value="ECO:0007669"/>
    <property type="project" value="UniProtKB-KW"/>
</dbReference>
<evidence type="ECO:0000259" key="6">
    <source>
        <dbReference type="PROSITE" id="PS50011"/>
    </source>
</evidence>
<evidence type="ECO:0000256" key="4">
    <source>
        <dbReference type="PROSITE-ProRule" id="PRU10141"/>
    </source>
</evidence>
<reference evidence="7 8" key="1">
    <citation type="submission" date="2024-03" db="EMBL/GenBank/DDBJ databases">
        <title>The genome assembly and annotation of the cricket Gryllus longicercus Weissman &amp; Gray.</title>
        <authorList>
            <person name="Szrajer S."/>
            <person name="Gray D."/>
            <person name="Ylla G."/>
        </authorList>
    </citation>
    <scope>NUCLEOTIDE SEQUENCE [LARGE SCALE GENOMIC DNA]</scope>
    <source>
        <strain evidence="7">DAG 2021-001</strain>
        <tissue evidence="7">Whole body minus gut</tissue>
    </source>
</reference>
<evidence type="ECO:0000256" key="5">
    <source>
        <dbReference type="RuleBase" id="RU000304"/>
    </source>
</evidence>
<feature type="domain" description="Protein kinase" evidence="6">
    <location>
        <begin position="16"/>
        <end position="284"/>
    </location>
</feature>
<gene>
    <name evidence="7" type="ORF">R5R35_000258</name>
</gene>
<dbReference type="EC" id="2.7.11.1" evidence="1"/>
<dbReference type="SMART" id="SM00220">
    <property type="entry name" value="S_TKc"/>
    <property type="match status" value="1"/>
</dbReference>
<keyword evidence="5" id="KW-0723">Serine/threonine-protein kinase</keyword>
<keyword evidence="3 4" id="KW-0067">ATP-binding</keyword>
<dbReference type="PROSITE" id="PS00107">
    <property type="entry name" value="PROTEIN_KINASE_ATP"/>
    <property type="match status" value="1"/>
</dbReference>
<dbReference type="Pfam" id="PF00069">
    <property type="entry name" value="Pkinase"/>
    <property type="match status" value="1"/>
</dbReference>
<dbReference type="AlphaFoldDB" id="A0AAN9VRV7"/>
<keyword evidence="8" id="KW-1185">Reference proteome</keyword>
<dbReference type="PROSITE" id="PS50011">
    <property type="entry name" value="PROTEIN_KINASE_DOM"/>
    <property type="match status" value="1"/>
</dbReference>
<evidence type="ECO:0000256" key="1">
    <source>
        <dbReference type="ARBA" id="ARBA00012513"/>
    </source>
</evidence>
<dbReference type="InterPro" id="IPR000719">
    <property type="entry name" value="Prot_kinase_dom"/>
</dbReference>
<dbReference type="SUPFAM" id="SSF56112">
    <property type="entry name" value="Protein kinase-like (PK-like)"/>
    <property type="match status" value="1"/>
</dbReference>
<accession>A0AAN9VRV7</accession>
<dbReference type="InterPro" id="IPR017441">
    <property type="entry name" value="Protein_kinase_ATP_BS"/>
</dbReference>
<dbReference type="GO" id="GO:0005524">
    <property type="term" value="F:ATP binding"/>
    <property type="evidence" value="ECO:0007669"/>
    <property type="project" value="UniProtKB-UniRule"/>
</dbReference>
<proteinExistence type="inferred from homology"/>
<dbReference type="Gene3D" id="1.10.510.10">
    <property type="entry name" value="Transferase(Phosphotransferase) domain 1"/>
    <property type="match status" value="1"/>
</dbReference>
<organism evidence="7 8">
    <name type="scientific">Gryllus longicercus</name>
    <dbReference type="NCBI Taxonomy" id="2509291"/>
    <lineage>
        <taxon>Eukaryota</taxon>
        <taxon>Metazoa</taxon>
        <taxon>Ecdysozoa</taxon>
        <taxon>Arthropoda</taxon>
        <taxon>Hexapoda</taxon>
        <taxon>Insecta</taxon>
        <taxon>Pterygota</taxon>
        <taxon>Neoptera</taxon>
        <taxon>Polyneoptera</taxon>
        <taxon>Orthoptera</taxon>
        <taxon>Ensifera</taxon>
        <taxon>Gryllidea</taxon>
        <taxon>Grylloidea</taxon>
        <taxon>Gryllidae</taxon>
        <taxon>Gryllinae</taxon>
        <taxon>Gryllus</taxon>
    </lineage>
</organism>
<dbReference type="PROSITE" id="PS00108">
    <property type="entry name" value="PROTEIN_KINASE_ST"/>
    <property type="match status" value="1"/>
</dbReference>
<sequence length="320" mass="36878">METFGSVNEFLVGRKYRLLQIIGRGSFGDIYLGINITNGEEVAMKLENIKSGHPQLLYESKVYKVLNGGVGFPRMRWYGSEDEYNVLVIDLLGPSLEDLFNFCSRRFTIKTVLMLADQMIARIEYMHSKSFIHRDIKPDNFLIGIGRHCNTLFLIDYGLSKKYRDTRTRKHIAYREDKNLIGTARYASINAHIGIEQSRRDDMESLGYVLMYLNRGSLPWQGLKGATKTQKYEKICEKKMSTPVEVLCKGFPAEFAIYLNTCRALCFESSPVYKDLRKIFRVLFYTLGYKYDYVFDWTILRRRAASAAVSAASGATRRGR</sequence>
<protein>
    <recommendedName>
        <fullName evidence="1">non-specific serine/threonine protein kinase</fullName>
        <ecNumber evidence="1">2.7.11.1</ecNumber>
    </recommendedName>
</protein>
<feature type="binding site" evidence="4">
    <location>
        <position position="45"/>
    </location>
    <ligand>
        <name>ATP</name>
        <dbReference type="ChEBI" id="CHEBI:30616"/>
    </ligand>
</feature>
<dbReference type="InterPro" id="IPR008271">
    <property type="entry name" value="Ser/Thr_kinase_AS"/>
</dbReference>
<name>A0AAN9VRV7_9ORTH</name>
<evidence type="ECO:0000256" key="3">
    <source>
        <dbReference type="ARBA" id="ARBA00022840"/>
    </source>
</evidence>
<evidence type="ECO:0000256" key="2">
    <source>
        <dbReference type="ARBA" id="ARBA00022741"/>
    </source>
</evidence>